<reference evidence="4" key="1">
    <citation type="submission" date="2019-05" db="EMBL/GenBank/DDBJ databases">
        <title>The de novo reference genome and transcriptome assemblies of the wild tomato species Solanum chilense.</title>
        <authorList>
            <person name="Stam R."/>
            <person name="Nosenko T."/>
            <person name="Hoerger A.C."/>
            <person name="Stephan W."/>
            <person name="Seidel M.A."/>
            <person name="Kuhn J.M.M."/>
            <person name="Haberer G."/>
            <person name="Tellier A."/>
        </authorList>
    </citation>
    <scope>NUCLEOTIDE SEQUENCE</scope>
    <source>
        <tissue evidence="4">Mature leaves</tissue>
    </source>
</reference>
<evidence type="ECO:0000259" key="3">
    <source>
        <dbReference type="Pfam" id="PF00134"/>
    </source>
</evidence>
<evidence type="ECO:0000256" key="2">
    <source>
        <dbReference type="ARBA" id="ARBA00023306"/>
    </source>
</evidence>
<organism evidence="4">
    <name type="scientific">Solanum chilense</name>
    <name type="common">Tomato</name>
    <name type="synonym">Lycopersicon chilense</name>
    <dbReference type="NCBI Taxonomy" id="4083"/>
    <lineage>
        <taxon>Eukaryota</taxon>
        <taxon>Viridiplantae</taxon>
        <taxon>Streptophyta</taxon>
        <taxon>Embryophyta</taxon>
        <taxon>Tracheophyta</taxon>
        <taxon>Spermatophyta</taxon>
        <taxon>Magnoliopsida</taxon>
        <taxon>eudicotyledons</taxon>
        <taxon>Gunneridae</taxon>
        <taxon>Pentapetalae</taxon>
        <taxon>asterids</taxon>
        <taxon>lamiids</taxon>
        <taxon>Solanales</taxon>
        <taxon>Solanaceae</taxon>
        <taxon>Solanoideae</taxon>
        <taxon>Solaneae</taxon>
        <taxon>Solanum</taxon>
        <taxon>Solanum subgen. Lycopersicon</taxon>
    </lineage>
</organism>
<keyword evidence="2" id="KW-0131">Cell cycle</keyword>
<protein>
    <recommendedName>
        <fullName evidence="3">Cyclin N-terminal domain-containing protein</fullName>
    </recommendedName>
</protein>
<dbReference type="SUPFAM" id="SSF47954">
    <property type="entry name" value="Cyclin-like"/>
    <property type="match status" value="1"/>
</dbReference>
<evidence type="ECO:0000313" key="4">
    <source>
        <dbReference type="EMBL" id="TMW87261.1"/>
    </source>
</evidence>
<dbReference type="Pfam" id="PF00134">
    <property type="entry name" value="Cyclin_N"/>
    <property type="match status" value="1"/>
</dbReference>
<dbReference type="EMBL" id="RXGB01005817">
    <property type="protein sequence ID" value="TMW87261.1"/>
    <property type="molecule type" value="Genomic_DNA"/>
</dbReference>
<name>A0A6N2B1X0_SOLCI</name>
<comment type="caution">
    <text evidence="4">The sequence shown here is derived from an EMBL/GenBank/DDBJ whole genome shotgun (WGS) entry which is preliminary data.</text>
</comment>
<gene>
    <name evidence="4" type="ORF">EJD97_020198</name>
</gene>
<dbReference type="InterPro" id="IPR039361">
    <property type="entry name" value="Cyclin"/>
</dbReference>
<evidence type="ECO:0000256" key="1">
    <source>
        <dbReference type="ARBA" id="ARBA00022618"/>
    </source>
</evidence>
<sequence>MAEEDWDDIFTNLQLSAYKKPISRRIQRFAARQFWAEEKTDIGRDNQDYVENMFRIEETIENAELTNQLSSRTTQHPWLLEARHTAIHHIVHTGGPFGVKKVTVYTAVVYVDRFLSSMPIQNERFNAAKLLGIACLYLACEQLEEDEVQPGLSDYSSSTKCCGRIITMMRNDVVEQFRGIVTFVTPIQFIKYFLSRFCRDISRKGYAKSKTIEIIMTTIGDLRLMSLRAFVVGAAAALLASNSNILTHEMIRDEINALPQNWLIPLDEVCSCYNRLLETNMHKLQINLN</sequence>
<proteinExistence type="predicted"/>
<dbReference type="AlphaFoldDB" id="A0A6N2B1X0"/>
<feature type="domain" description="Cyclin N-terminal" evidence="3">
    <location>
        <begin position="65"/>
        <end position="156"/>
    </location>
</feature>
<dbReference type="InterPro" id="IPR036915">
    <property type="entry name" value="Cyclin-like_sf"/>
</dbReference>
<keyword evidence="1" id="KW-0132">Cell division</keyword>
<dbReference type="FunFam" id="1.10.472.10:FF:000374">
    <property type="entry name" value="Cyclin-D5-1"/>
    <property type="match status" value="1"/>
</dbReference>
<dbReference type="InterPro" id="IPR006671">
    <property type="entry name" value="Cyclin_N"/>
</dbReference>
<dbReference type="PANTHER" id="PTHR10177">
    <property type="entry name" value="CYCLINS"/>
    <property type="match status" value="1"/>
</dbReference>
<dbReference type="Gene3D" id="1.10.472.10">
    <property type="entry name" value="Cyclin-like"/>
    <property type="match status" value="2"/>
</dbReference>
<dbReference type="GO" id="GO:0051301">
    <property type="term" value="P:cell division"/>
    <property type="evidence" value="ECO:0007669"/>
    <property type="project" value="UniProtKB-KW"/>
</dbReference>
<accession>A0A6N2B1X0</accession>